<evidence type="ECO:0000313" key="1">
    <source>
        <dbReference type="EMBL" id="RKN51068.1"/>
    </source>
</evidence>
<gene>
    <name evidence="1" type="ORF">D7223_04940</name>
</gene>
<proteinExistence type="predicted"/>
<dbReference type="InterPro" id="IPR011051">
    <property type="entry name" value="RmlC_Cupin_sf"/>
</dbReference>
<dbReference type="Proteomes" id="UP000281726">
    <property type="component" value="Unassembled WGS sequence"/>
</dbReference>
<name>A0A3A9ZS22_9ACTN</name>
<dbReference type="OrthoDB" id="3430665at2"/>
<sequence>MPDPSARARRFSSTIGDDAVRFGDGILVAPGFRDEIDRSMSAYPAFFAAGARADLPAAYAEVWVVISGALRVGAGGDAVTVRSGDFVHVPAQAAGIVEALEDTTMVCVSVPAH</sequence>
<dbReference type="Gene3D" id="2.60.120.10">
    <property type="entry name" value="Jelly Rolls"/>
    <property type="match status" value="1"/>
</dbReference>
<dbReference type="InterPro" id="IPR014710">
    <property type="entry name" value="RmlC-like_jellyroll"/>
</dbReference>
<keyword evidence="2" id="KW-1185">Reference proteome</keyword>
<organism evidence="1 2">
    <name type="scientific">Micromonospora endolithica</name>
    <dbReference type="NCBI Taxonomy" id="230091"/>
    <lineage>
        <taxon>Bacteria</taxon>
        <taxon>Bacillati</taxon>
        <taxon>Actinomycetota</taxon>
        <taxon>Actinomycetes</taxon>
        <taxon>Micromonosporales</taxon>
        <taxon>Micromonosporaceae</taxon>
        <taxon>Micromonospora</taxon>
    </lineage>
</organism>
<reference evidence="1 2" key="1">
    <citation type="journal article" date="2004" name="Syst. Appl. Microbiol.">
        <title>Cryptoendolithic actinomycetes from antarctic sandstone rock samples: Micromonospora endolithica sp. nov. and two isolates related to Micromonospora coerulea Jensen 1932.</title>
        <authorList>
            <person name="Hirsch P."/>
            <person name="Mevs U."/>
            <person name="Kroppenstedt R.M."/>
            <person name="Schumann P."/>
            <person name="Stackebrandt E."/>
        </authorList>
    </citation>
    <scope>NUCLEOTIDE SEQUENCE [LARGE SCALE GENOMIC DNA]</scope>
    <source>
        <strain evidence="1 2">JCM 12677</strain>
    </source>
</reference>
<accession>A0A3A9ZS22</accession>
<dbReference type="EMBL" id="RBAK01000001">
    <property type="protein sequence ID" value="RKN51068.1"/>
    <property type="molecule type" value="Genomic_DNA"/>
</dbReference>
<comment type="caution">
    <text evidence="1">The sequence shown here is derived from an EMBL/GenBank/DDBJ whole genome shotgun (WGS) entry which is preliminary data.</text>
</comment>
<evidence type="ECO:0000313" key="2">
    <source>
        <dbReference type="Proteomes" id="UP000281726"/>
    </source>
</evidence>
<protein>
    <submittedName>
        <fullName evidence="1">Cupin</fullName>
    </submittedName>
</protein>
<dbReference type="SUPFAM" id="SSF51182">
    <property type="entry name" value="RmlC-like cupins"/>
    <property type="match status" value="1"/>
</dbReference>
<dbReference type="AlphaFoldDB" id="A0A3A9ZS22"/>
<dbReference type="RefSeq" id="WP_120725183.1">
    <property type="nucleotide sequence ID" value="NZ_RBAK01000001.1"/>
</dbReference>